<dbReference type="AlphaFoldDB" id="A0A8T1WCT2"/>
<dbReference type="InterPro" id="IPR012921">
    <property type="entry name" value="SPOC_C"/>
</dbReference>
<proteinExistence type="predicted"/>
<gene>
    <name evidence="3" type="ORF">PHYPSEUDO_006170</name>
</gene>
<feature type="compositionally biased region" description="Polar residues" evidence="1">
    <location>
        <begin position="208"/>
        <end position="220"/>
    </location>
</feature>
<feature type="compositionally biased region" description="Basic residues" evidence="1">
    <location>
        <begin position="186"/>
        <end position="200"/>
    </location>
</feature>
<protein>
    <recommendedName>
        <fullName evidence="2">Spen paralogue and orthologue SPOC C-terminal domain-containing protein</fullName>
    </recommendedName>
</protein>
<sequence length="276" mass="30145">MVAFSVYKSSKYLFDCVGASDAASSQPYPKVDSDALEALRIDAADVVKRMDYAEVDKLIACCRQHVRQATLGGISPPQTVVVPATHGDLLPFQQFAKYLKVRQRAGVVLLDDGRLLILAPLEKDDSRLRCVVVKAKPTAGASAALPPNATTIRVDETAPVRPSHVGTQAHAAIALPSPVPEQANDKRRRGGVRPRSRGRTQVRDTVRAGSSTEPNQNNQAEVAAPATAPNKELVLLSSLPRIERATRIAQLRQEYEAFHEIHYDILREWSKSDPDS</sequence>
<reference evidence="3" key="1">
    <citation type="submission" date="2021-02" db="EMBL/GenBank/DDBJ databases">
        <authorList>
            <person name="Palmer J.M."/>
        </authorList>
    </citation>
    <scope>NUCLEOTIDE SEQUENCE</scope>
    <source>
        <strain evidence="3">SCRP734</strain>
    </source>
</reference>
<keyword evidence="4" id="KW-1185">Reference proteome</keyword>
<name>A0A8T1WCT2_9STRA</name>
<dbReference type="Proteomes" id="UP000694044">
    <property type="component" value="Unassembled WGS sequence"/>
</dbReference>
<dbReference type="OrthoDB" id="116571at2759"/>
<dbReference type="EMBL" id="JAGDFM010000025">
    <property type="protein sequence ID" value="KAG7391035.1"/>
    <property type="molecule type" value="Genomic_DNA"/>
</dbReference>
<evidence type="ECO:0000313" key="4">
    <source>
        <dbReference type="Proteomes" id="UP000694044"/>
    </source>
</evidence>
<evidence type="ECO:0000313" key="3">
    <source>
        <dbReference type="EMBL" id="KAG7391035.1"/>
    </source>
</evidence>
<dbReference type="Pfam" id="PF07744">
    <property type="entry name" value="SPOC"/>
    <property type="match status" value="1"/>
</dbReference>
<feature type="domain" description="Spen paralogue and orthologue SPOC C-terminal" evidence="2">
    <location>
        <begin position="45"/>
        <end position="127"/>
    </location>
</feature>
<accession>A0A8T1WCT2</accession>
<feature type="region of interest" description="Disordered" evidence="1">
    <location>
        <begin position="176"/>
        <end position="226"/>
    </location>
</feature>
<evidence type="ECO:0000259" key="2">
    <source>
        <dbReference type="Pfam" id="PF07744"/>
    </source>
</evidence>
<comment type="caution">
    <text evidence="3">The sequence shown here is derived from an EMBL/GenBank/DDBJ whole genome shotgun (WGS) entry which is preliminary data.</text>
</comment>
<organism evidence="3 4">
    <name type="scientific">Phytophthora pseudosyringae</name>
    <dbReference type="NCBI Taxonomy" id="221518"/>
    <lineage>
        <taxon>Eukaryota</taxon>
        <taxon>Sar</taxon>
        <taxon>Stramenopiles</taxon>
        <taxon>Oomycota</taxon>
        <taxon>Peronosporomycetes</taxon>
        <taxon>Peronosporales</taxon>
        <taxon>Peronosporaceae</taxon>
        <taxon>Phytophthora</taxon>
    </lineage>
</organism>
<evidence type="ECO:0000256" key="1">
    <source>
        <dbReference type="SAM" id="MobiDB-lite"/>
    </source>
</evidence>